<dbReference type="EMBL" id="JQDR03004779">
    <property type="protein sequence ID" value="KAA0201866.1"/>
    <property type="molecule type" value="Genomic_DNA"/>
</dbReference>
<comment type="caution">
    <text evidence="2">The sequence shown here is derived from an EMBL/GenBank/DDBJ whole genome shotgun (WGS) entry which is preliminary data.</text>
</comment>
<evidence type="ECO:0000313" key="2">
    <source>
        <dbReference type="EMBL" id="KAA0201866.1"/>
    </source>
</evidence>
<dbReference type="Proteomes" id="UP000711488">
    <property type="component" value="Unassembled WGS sequence"/>
</dbReference>
<evidence type="ECO:0000256" key="1">
    <source>
        <dbReference type="SAM" id="MobiDB-lite"/>
    </source>
</evidence>
<sequence length="164" mass="17616">MEDGVPSPDLGGSVENSEKSNNEIGYEPQKKKQHSRGASHTPAGAPDEAGDREDVPGSSSYEPRTECAAAAPGLQQHSLTEHSAASPDLQQHSLTEHSAAAPDLQQHSLTEHSAAAPDLQQHSLTEHSAAAPDLQHSVSRNIQLRVQPTIIYREKLRTTLLRAQ</sequence>
<gene>
    <name evidence="2" type="ORF">HAZT_HAZT005277</name>
</gene>
<feature type="region of interest" description="Disordered" evidence="1">
    <location>
        <begin position="1"/>
        <end position="118"/>
    </location>
</feature>
<feature type="compositionally biased region" description="Polar residues" evidence="1">
    <location>
        <begin position="75"/>
        <end position="93"/>
    </location>
</feature>
<name>A0A6A0H7Y5_HYAAZ</name>
<dbReference type="AlphaFoldDB" id="A0A6A0H7Y5"/>
<protein>
    <submittedName>
        <fullName evidence="2">Uncharacterized protein</fullName>
    </submittedName>
</protein>
<organism evidence="2">
    <name type="scientific">Hyalella azteca</name>
    <name type="common">Amphipod</name>
    <dbReference type="NCBI Taxonomy" id="294128"/>
    <lineage>
        <taxon>Eukaryota</taxon>
        <taxon>Metazoa</taxon>
        <taxon>Ecdysozoa</taxon>
        <taxon>Arthropoda</taxon>
        <taxon>Crustacea</taxon>
        <taxon>Multicrustacea</taxon>
        <taxon>Malacostraca</taxon>
        <taxon>Eumalacostraca</taxon>
        <taxon>Peracarida</taxon>
        <taxon>Amphipoda</taxon>
        <taxon>Senticaudata</taxon>
        <taxon>Talitrida</taxon>
        <taxon>Talitroidea</taxon>
        <taxon>Hyalellidae</taxon>
        <taxon>Hyalella</taxon>
    </lineage>
</organism>
<proteinExistence type="predicted"/>
<reference evidence="2" key="2">
    <citation type="journal article" date="2018" name="Environ. Sci. Technol.">
        <title>The Toxicogenome of Hyalella azteca: A Model for Sediment Ecotoxicology and Evolutionary Toxicology.</title>
        <authorList>
            <person name="Poynton H.C."/>
            <person name="Hasenbein S."/>
            <person name="Benoit J.B."/>
            <person name="Sepulveda M.S."/>
            <person name="Poelchau M.F."/>
            <person name="Hughes D.S.T."/>
            <person name="Murali S.C."/>
            <person name="Chen S."/>
            <person name="Glastad K.M."/>
            <person name="Goodisman M.A.D."/>
            <person name="Werren J.H."/>
            <person name="Vineis J.H."/>
            <person name="Bowen J.L."/>
            <person name="Friedrich M."/>
            <person name="Jones J."/>
            <person name="Robertson H.M."/>
            <person name="Feyereisen R."/>
            <person name="Mechler-Hickson A."/>
            <person name="Mathers N."/>
            <person name="Lee C.E."/>
            <person name="Colbourne J.K."/>
            <person name="Biales A."/>
            <person name="Johnston J.S."/>
            <person name="Wellborn G.A."/>
            <person name="Rosendale A.J."/>
            <person name="Cridge A.G."/>
            <person name="Munoz-Torres M.C."/>
            <person name="Bain P.A."/>
            <person name="Manny A.R."/>
            <person name="Major K.M."/>
            <person name="Lambert F.N."/>
            <person name="Vulpe C.D."/>
            <person name="Tuck P."/>
            <person name="Blalock B.J."/>
            <person name="Lin Y.Y."/>
            <person name="Smith M.E."/>
            <person name="Ochoa-Acuna H."/>
            <person name="Chen M.M."/>
            <person name="Childers C.P."/>
            <person name="Qu J."/>
            <person name="Dugan S."/>
            <person name="Lee S.L."/>
            <person name="Chao H."/>
            <person name="Dinh H."/>
            <person name="Han Y."/>
            <person name="Doddapaneni H."/>
            <person name="Worley K.C."/>
            <person name="Muzny D.M."/>
            <person name="Gibbs R.A."/>
            <person name="Richards S."/>
        </authorList>
    </citation>
    <scope>NUCLEOTIDE SEQUENCE</scope>
    <source>
        <strain evidence="2">HAZT.00-mixed</strain>
        <tissue evidence="2">Whole organism</tissue>
    </source>
</reference>
<reference evidence="2" key="3">
    <citation type="submission" date="2019-06" db="EMBL/GenBank/DDBJ databases">
        <authorList>
            <person name="Poynton C."/>
            <person name="Hasenbein S."/>
            <person name="Benoit J.B."/>
            <person name="Sepulveda M.S."/>
            <person name="Poelchau M.F."/>
            <person name="Murali S.C."/>
            <person name="Chen S."/>
            <person name="Glastad K.M."/>
            <person name="Werren J.H."/>
            <person name="Vineis J.H."/>
            <person name="Bowen J.L."/>
            <person name="Friedrich M."/>
            <person name="Jones J."/>
            <person name="Robertson H.M."/>
            <person name="Feyereisen R."/>
            <person name="Mechler-Hickson A."/>
            <person name="Mathers N."/>
            <person name="Lee C.E."/>
            <person name="Colbourne J.K."/>
            <person name="Biales A."/>
            <person name="Johnston J.S."/>
            <person name="Wellborn G.A."/>
            <person name="Rosendale A.J."/>
            <person name="Cridge A.G."/>
            <person name="Munoz-Torres M.C."/>
            <person name="Bain P.A."/>
            <person name="Manny A.R."/>
            <person name="Major K.M."/>
            <person name="Lambert F.N."/>
            <person name="Vulpe C.D."/>
            <person name="Tuck P."/>
            <person name="Blalock B.J."/>
            <person name="Lin Y.-Y."/>
            <person name="Smith M.E."/>
            <person name="Ochoa-Acuna H."/>
            <person name="Chen M.-J.M."/>
            <person name="Childers C.P."/>
            <person name="Qu J."/>
            <person name="Dugan S."/>
            <person name="Lee S.L."/>
            <person name="Chao H."/>
            <person name="Dinh H."/>
            <person name="Han Y."/>
            <person name="Doddapaneni H."/>
            <person name="Worley K.C."/>
            <person name="Muzny D.M."/>
            <person name="Gibbs R.A."/>
            <person name="Richards S."/>
        </authorList>
    </citation>
    <scope>NUCLEOTIDE SEQUENCE</scope>
    <source>
        <strain evidence="2">HAZT.00-mixed</strain>
        <tissue evidence="2">Whole organism</tissue>
    </source>
</reference>
<accession>A0A6A0H7Y5</accession>
<reference evidence="2" key="1">
    <citation type="submission" date="2014-08" db="EMBL/GenBank/DDBJ databases">
        <authorList>
            <person name="Murali S."/>
            <person name="Richards S."/>
            <person name="Bandaranaike D."/>
            <person name="Bellair M."/>
            <person name="Blankenburg K."/>
            <person name="Chao H."/>
            <person name="Dinh H."/>
            <person name="Doddapaneni H."/>
            <person name="Dugan-Rocha S."/>
            <person name="Elkadiri S."/>
            <person name="Gnanaolivu R."/>
            <person name="Hughes D."/>
            <person name="Lee S."/>
            <person name="Li M."/>
            <person name="Ming W."/>
            <person name="Munidasa M."/>
            <person name="Muniz J."/>
            <person name="Nguyen L."/>
            <person name="Osuji N."/>
            <person name="Pu L.-L."/>
            <person name="Puazo M."/>
            <person name="Skinner E."/>
            <person name="Qu C."/>
            <person name="Quiroz J."/>
            <person name="Raj R."/>
            <person name="Weissenberger G."/>
            <person name="Xin Y."/>
            <person name="Zou X."/>
            <person name="Han Y."/>
            <person name="Worley K."/>
            <person name="Muzny D."/>
            <person name="Gibbs R."/>
        </authorList>
    </citation>
    <scope>NUCLEOTIDE SEQUENCE</scope>
    <source>
        <strain evidence="2">HAZT.00-mixed</strain>
        <tissue evidence="2">Whole organism</tissue>
    </source>
</reference>